<sequence>MADIETLGILDEIQALVSDKLQVVSYKWLSRNFLVQSNTAKKLLQEFVEKNGSQLEVLYSLSGFLKKNPSVYHIKLVLSSKLSEAKEEFSDNCSVQIYSVQASIPKDPAVLWNAEFIQAEELFKEPPNVLNCLRDNRFCGVSNSFVKRNTEGTPINNTTSLQEKKVEQSDPKPDKGKDVQNGSHKAQVLKQEVKPVPQKEQAPQLPNKKKSQNDKTSSGTSGSLASMWGRASAKPKPNPETAPVKTENSIPISNDAQVLENEMVENDSSDDENDQMKFKRGSNGEGSNRKRRVVFDYSDEDDEEKDAVSLASPDPPKKQVSVDLKTKKSSLENKNLDFEELKEEKVKVSDVDTKNILKEGNHDRKKGNQTSNDEKSDEEQKNKGSDATKNAIKKRKVLKTRIDERGREVTEVVWEDDEKETKPDENIKKDKTENNTTTNNVSNRPLATAPKKSPAVGNAHSNPTGKTGNKKAGSKDPKQGNIMSFFKKK</sequence>
<dbReference type="Proteomes" id="UP001055811">
    <property type="component" value="Linkage Group LG04"/>
</dbReference>
<keyword evidence="2" id="KW-1185">Reference proteome</keyword>
<reference evidence="2" key="1">
    <citation type="journal article" date="2022" name="Mol. Ecol. Resour.">
        <title>The genomes of chicory, endive, great burdock and yacon provide insights into Asteraceae palaeo-polyploidization history and plant inulin production.</title>
        <authorList>
            <person name="Fan W."/>
            <person name="Wang S."/>
            <person name="Wang H."/>
            <person name="Wang A."/>
            <person name="Jiang F."/>
            <person name="Liu H."/>
            <person name="Zhao H."/>
            <person name="Xu D."/>
            <person name="Zhang Y."/>
        </authorList>
    </citation>
    <scope>NUCLEOTIDE SEQUENCE [LARGE SCALE GENOMIC DNA]</scope>
    <source>
        <strain evidence="2">cv. Punajuju</strain>
    </source>
</reference>
<dbReference type="EMBL" id="CM042012">
    <property type="protein sequence ID" value="KAI3753656.1"/>
    <property type="molecule type" value="Genomic_DNA"/>
</dbReference>
<proteinExistence type="predicted"/>
<evidence type="ECO:0000313" key="2">
    <source>
        <dbReference type="Proteomes" id="UP001055811"/>
    </source>
</evidence>
<organism evidence="1 2">
    <name type="scientific">Cichorium intybus</name>
    <name type="common">Chicory</name>
    <dbReference type="NCBI Taxonomy" id="13427"/>
    <lineage>
        <taxon>Eukaryota</taxon>
        <taxon>Viridiplantae</taxon>
        <taxon>Streptophyta</taxon>
        <taxon>Embryophyta</taxon>
        <taxon>Tracheophyta</taxon>
        <taxon>Spermatophyta</taxon>
        <taxon>Magnoliopsida</taxon>
        <taxon>eudicotyledons</taxon>
        <taxon>Gunneridae</taxon>
        <taxon>Pentapetalae</taxon>
        <taxon>asterids</taxon>
        <taxon>campanulids</taxon>
        <taxon>Asterales</taxon>
        <taxon>Asteraceae</taxon>
        <taxon>Cichorioideae</taxon>
        <taxon>Cichorieae</taxon>
        <taxon>Cichoriinae</taxon>
        <taxon>Cichorium</taxon>
    </lineage>
</organism>
<comment type="caution">
    <text evidence="1">The sequence shown here is derived from an EMBL/GenBank/DDBJ whole genome shotgun (WGS) entry which is preliminary data.</text>
</comment>
<protein>
    <submittedName>
        <fullName evidence="1">Uncharacterized protein</fullName>
    </submittedName>
</protein>
<gene>
    <name evidence="1" type="ORF">L2E82_25716</name>
</gene>
<accession>A0ACB9E5D5</accession>
<evidence type="ECO:0000313" key="1">
    <source>
        <dbReference type="EMBL" id="KAI3753656.1"/>
    </source>
</evidence>
<reference evidence="1 2" key="2">
    <citation type="journal article" date="2022" name="Mol. Ecol. Resour.">
        <title>The genomes of chicory, endive, great burdock and yacon provide insights into Asteraceae paleo-polyploidization history and plant inulin production.</title>
        <authorList>
            <person name="Fan W."/>
            <person name="Wang S."/>
            <person name="Wang H."/>
            <person name="Wang A."/>
            <person name="Jiang F."/>
            <person name="Liu H."/>
            <person name="Zhao H."/>
            <person name="Xu D."/>
            <person name="Zhang Y."/>
        </authorList>
    </citation>
    <scope>NUCLEOTIDE SEQUENCE [LARGE SCALE GENOMIC DNA]</scope>
    <source>
        <strain evidence="2">cv. Punajuju</strain>
        <tissue evidence="1">Leaves</tissue>
    </source>
</reference>
<name>A0ACB9E5D5_CICIN</name>